<protein>
    <submittedName>
        <fullName evidence="1">Uncharacterized protein</fullName>
    </submittedName>
</protein>
<reference evidence="1" key="2">
    <citation type="submission" date="2021-04" db="EMBL/GenBank/DDBJ databases">
        <authorList>
            <person name="Gilroy R."/>
        </authorList>
    </citation>
    <scope>NUCLEOTIDE SEQUENCE</scope>
    <source>
        <strain evidence="1">3436</strain>
    </source>
</reference>
<proteinExistence type="predicted"/>
<name>A0A9D2JGN3_9FIRM</name>
<evidence type="ECO:0000313" key="2">
    <source>
        <dbReference type="Proteomes" id="UP000824031"/>
    </source>
</evidence>
<comment type="caution">
    <text evidence="1">The sequence shown here is derived from an EMBL/GenBank/DDBJ whole genome shotgun (WGS) entry which is preliminary data.</text>
</comment>
<dbReference type="AlphaFoldDB" id="A0A9D2JGN3"/>
<reference evidence="1" key="1">
    <citation type="journal article" date="2021" name="PeerJ">
        <title>Extensive microbial diversity within the chicken gut microbiome revealed by metagenomics and culture.</title>
        <authorList>
            <person name="Gilroy R."/>
            <person name="Ravi A."/>
            <person name="Getino M."/>
            <person name="Pursley I."/>
            <person name="Horton D.L."/>
            <person name="Alikhan N.F."/>
            <person name="Baker D."/>
            <person name="Gharbi K."/>
            <person name="Hall N."/>
            <person name="Watson M."/>
            <person name="Adriaenssens E.M."/>
            <person name="Foster-Nyarko E."/>
            <person name="Jarju S."/>
            <person name="Secka A."/>
            <person name="Antonio M."/>
            <person name="Oren A."/>
            <person name="Chaudhuri R.R."/>
            <person name="La Ragione R."/>
            <person name="Hildebrand F."/>
            <person name="Pallen M.J."/>
        </authorList>
    </citation>
    <scope>NUCLEOTIDE SEQUENCE</scope>
    <source>
        <strain evidence="1">3436</strain>
    </source>
</reference>
<gene>
    <name evidence="1" type="ORF">H9810_07445</name>
</gene>
<dbReference type="EMBL" id="DXBO01000111">
    <property type="protein sequence ID" value="HIZ48532.1"/>
    <property type="molecule type" value="Genomic_DNA"/>
</dbReference>
<evidence type="ECO:0000313" key="1">
    <source>
        <dbReference type="EMBL" id="HIZ48532.1"/>
    </source>
</evidence>
<accession>A0A9D2JGN3</accession>
<organism evidence="1 2">
    <name type="scientific">Candidatus Gemmiger excrementavium</name>
    <dbReference type="NCBI Taxonomy" id="2838608"/>
    <lineage>
        <taxon>Bacteria</taxon>
        <taxon>Bacillati</taxon>
        <taxon>Bacillota</taxon>
        <taxon>Clostridia</taxon>
        <taxon>Eubacteriales</taxon>
        <taxon>Gemmiger</taxon>
    </lineage>
</organism>
<dbReference type="Proteomes" id="UP000824031">
    <property type="component" value="Unassembled WGS sequence"/>
</dbReference>
<sequence>MSQNASKTCIVTRSDGILLARYRDKDWYLTTDPARACRLSEADAQAVLQSIIPASERFLWTLQPTREKEGISC</sequence>